<evidence type="ECO:0000256" key="3">
    <source>
        <dbReference type="SAM" id="Phobius"/>
    </source>
</evidence>
<feature type="region of interest" description="Disordered" evidence="2">
    <location>
        <begin position="93"/>
        <end position="144"/>
    </location>
</feature>
<dbReference type="Gene3D" id="3.30.40.10">
    <property type="entry name" value="Zinc/RING finger domain, C3HC4 (zinc finger)"/>
    <property type="match status" value="1"/>
</dbReference>
<dbReference type="Proteomes" id="UP000239156">
    <property type="component" value="Unassembled WGS sequence"/>
</dbReference>
<dbReference type="VEuPathDB" id="FungiDB:PSHT_02716"/>
<dbReference type="PROSITE" id="PS50089">
    <property type="entry name" value="ZF_RING_2"/>
    <property type="match status" value="1"/>
</dbReference>
<keyword evidence="1" id="KW-0479">Metal-binding</keyword>
<dbReference type="SUPFAM" id="SSF57850">
    <property type="entry name" value="RING/U-box"/>
    <property type="match status" value="1"/>
</dbReference>
<dbReference type="InterPro" id="IPR001841">
    <property type="entry name" value="Znf_RING"/>
</dbReference>
<sequence>MPTPKVKIIYQPGTRSPLGRIRCFIGALLDVSHWLKSKPEDCPICLNPMEPKLTPITPRCSWVGCGHKFHTHCITEAFRATGPKTRCPVCRKPLPGAEAEPPTTEEHRPIPQDSGRPPSAQPSGPWPPSSSGLDGAYPGESSLKPFDQALHGLRNRFPTDEVLRQSFHLLAQNDYWQTPSSMPHATDFPMEPGYYYQPPQSHQWQTLPGTASPQGHLPYQTAQAQWAMHDHAQAQWAMHDHAQAQWAMHDHAQAQWAMHQHAQAQNGQYHQAMGQPGCEVGQVCYYYPDERHHYQDWAGILLVILLIYMARLILK</sequence>
<dbReference type="EMBL" id="PKSL01000005">
    <property type="protein sequence ID" value="POW16805.1"/>
    <property type="molecule type" value="Genomic_DNA"/>
</dbReference>
<accession>A0A2S4W4V2</accession>
<dbReference type="SMART" id="SM00184">
    <property type="entry name" value="RING"/>
    <property type="match status" value="1"/>
</dbReference>
<reference evidence="5" key="1">
    <citation type="submission" date="2017-12" db="EMBL/GenBank/DDBJ databases">
        <title>Gene loss provides genomic basis for host adaptation in cereal stripe rust fungi.</title>
        <authorList>
            <person name="Xia C."/>
        </authorList>
    </citation>
    <scope>NUCLEOTIDE SEQUENCE [LARGE SCALE GENOMIC DNA]</scope>
    <source>
        <strain evidence="5">93-210</strain>
    </source>
</reference>
<dbReference type="InterPro" id="IPR013083">
    <property type="entry name" value="Znf_RING/FYVE/PHD"/>
</dbReference>
<evidence type="ECO:0000313" key="6">
    <source>
        <dbReference type="Proteomes" id="UP000239156"/>
    </source>
</evidence>
<protein>
    <recommendedName>
        <fullName evidence="4">RING-type domain-containing protein</fullName>
    </recommendedName>
</protein>
<feature type="transmembrane region" description="Helical" evidence="3">
    <location>
        <begin position="297"/>
        <end position="314"/>
    </location>
</feature>
<dbReference type="VEuPathDB" id="FungiDB:PSTT_01035"/>
<proteinExistence type="predicted"/>
<evidence type="ECO:0000256" key="1">
    <source>
        <dbReference type="PROSITE-ProRule" id="PRU00175"/>
    </source>
</evidence>
<organism evidence="5 6">
    <name type="scientific">Puccinia striiformis</name>
    <dbReference type="NCBI Taxonomy" id="27350"/>
    <lineage>
        <taxon>Eukaryota</taxon>
        <taxon>Fungi</taxon>
        <taxon>Dikarya</taxon>
        <taxon>Basidiomycota</taxon>
        <taxon>Pucciniomycotina</taxon>
        <taxon>Pucciniomycetes</taxon>
        <taxon>Pucciniales</taxon>
        <taxon>Pucciniaceae</taxon>
        <taxon>Puccinia</taxon>
    </lineage>
</organism>
<evidence type="ECO:0000256" key="2">
    <source>
        <dbReference type="SAM" id="MobiDB-lite"/>
    </source>
</evidence>
<dbReference type="Pfam" id="PF13639">
    <property type="entry name" value="zf-RING_2"/>
    <property type="match status" value="1"/>
</dbReference>
<evidence type="ECO:0000259" key="4">
    <source>
        <dbReference type="PROSITE" id="PS50089"/>
    </source>
</evidence>
<name>A0A2S4W4V2_9BASI</name>
<dbReference type="AlphaFoldDB" id="A0A2S4W4V2"/>
<keyword evidence="1" id="KW-0863">Zinc-finger</keyword>
<keyword evidence="3" id="KW-1133">Transmembrane helix</keyword>
<keyword evidence="6" id="KW-1185">Reference proteome</keyword>
<gene>
    <name evidence="5" type="ORF">PSTT_01035</name>
</gene>
<comment type="caution">
    <text evidence="5">The sequence shown here is derived from an EMBL/GenBank/DDBJ whole genome shotgun (WGS) entry which is preliminary data.</text>
</comment>
<keyword evidence="3" id="KW-0472">Membrane</keyword>
<keyword evidence="1" id="KW-0862">Zinc</keyword>
<dbReference type="GO" id="GO:0008270">
    <property type="term" value="F:zinc ion binding"/>
    <property type="evidence" value="ECO:0007669"/>
    <property type="project" value="UniProtKB-KW"/>
</dbReference>
<keyword evidence="3" id="KW-0812">Transmembrane</keyword>
<feature type="domain" description="RING-type" evidence="4">
    <location>
        <begin position="42"/>
        <end position="91"/>
    </location>
</feature>
<evidence type="ECO:0000313" key="5">
    <source>
        <dbReference type="EMBL" id="POW16805.1"/>
    </source>
</evidence>